<dbReference type="GO" id="GO:0008168">
    <property type="term" value="F:methyltransferase activity"/>
    <property type="evidence" value="ECO:0007669"/>
    <property type="project" value="UniProtKB-KW"/>
</dbReference>
<dbReference type="GO" id="GO:0032259">
    <property type="term" value="P:methylation"/>
    <property type="evidence" value="ECO:0007669"/>
    <property type="project" value="UniProtKB-KW"/>
</dbReference>
<keyword evidence="3" id="KW-1185">Reference proteome</keyword>
<dbReference type="Proteomes" id="UP001061361">
    <property type="component" value="Chromosome"/>
</dbReference>
<feature type="domain" description="Methyltransferase type 11" evidence="1">
    <location>
        <begin position="91"/>
        <end position="181"/>
    </location>
</feature>
<sequence>MSAHSEIAPFIVPGYNEVVIADNLIAATGREFCDTQEQTADAFSNKWSRFDYEADGFERRVQRQKAWYLKLYGFESEAGLKEYLSGCRFILDAGAGLGYKAAWFAELCPDAIVVAADISASVVNASKQYRHLPNLLFLRCDIGNLDMFADDVFDYVSCDQVIQHTADPHATFRELVRVTKPRRDASVYVYRKKALPRELLDEYFRDACKQYSHEELMELSRQITELGKVLSAVDQEVEIPDIPAFGIEGGKMTVQRFLYWNFMKCFWNEELGEENSLMTNYDWYSPSQAFRYSEEEFRGWIEEAGMDIVHFHKEKACYSGRFKKVE</sequence>
<reference evidence="2" key="1">
    <citation type="submission" date="2022-08" db="EMBL/GenBank/DDBJ databases">
        <title>Genome Sequence of the sulphate-reducing bacterium, Pseudodesulfovibrio portus JCM14722.</title>
        <authorList>
            <person name="Kondo R."/>
            <person name="Kataoka T."/>
        </authorList>
    </citation>
    <scope>NUCLEOTIDE SEQUENCE</scope>
    <source>
        <strain evidence="2">JCM 14722</strain>
    </source>
</reference>
<gene>
    <name evidence="2" type="ORF">JCM14722_22560</name>
</gene>
<organism evidence="2 3">
    <name type="scientific">Pseudodesulfovibrio portus</name>
    <dbReference type="NCBI Taxonomy" id="231439"/>
    <lineage>
        <taxon>Bacteria</taxon>
        <taxon>Pseudomonadati</taxon>
        <taxon>Thermodesulfobacteriota</taxon>
        <taxon>Desulfovibrionia</taxon>
        <taxon>Desulfovibrionales</taxon>
        <taxon>Desulfovibrionaceae</taxon>
    </lineage>
</organism>
<accession>A0ABM8AT80</accession>
<dbReference type="SUPFAM" id="SSF53335">
    <property type="entry name" value="S-adenosyl-L-methionine-dependent methyltransferases"/>
    <property type="match status" value="1"/>
</dbReference>
<dbReference type="CDD" id="cd02440">
    <property type="entry name" value="AdoMet_MTases"/>
    <property type="match status" value="1"/>
</dbReference>
<dbReference type="InterPro" id="IPR013216">
    <property type="entry name" value="Methyltransf_11"/>
</dbReference>
<keyword evidence="2" id="KW-0808">Transferase</keyword>
<proteinExistence type="predicted"/>
<keyword evidence="2" id="KW-0489">Methyltransferase</keyword>
<dbReference type="Gene3D" id="3.40.50.150">
    <property type="entry name" value="Vaccinia Virus protein VP39"/>
    <property type="match status" value="1"/>
</dbReference>
<dbReference type="EMBL" id="AP026708">
    <property type="protein sequence ID" value="BDQ34714.1"/>
    <property type="molecule type" value="Genomic_DNA"/>
</dbReference>
<dbReference type="RefSeq" id="WP_264981608.1">
    <property type="nucleotide sequence ID" value="NZ_AP026708.1"/>
</dbReference>
<evidence type="ECO:0000313" key="2">
    <source>
        <dbReference type="EMBL" id="BDQ34714.1"/>
    </source>
</evidence>
<evidence type="ECO:0000259" key="1">
    <source>
        <dbReference type="Pfam" id="PF08241"/>
    </source>
</evidence>
<dbReference type="InterPro" id="IPR029063">
    <property type="entry name" value="SAM-dependent_MTases_sf"/>
</dbReference>
<protein>
    <submittedName>
        <fullName evidence="2">Methyltransferase</fullName>
    </submittedName>
</protein>
<dbReference type="Pfam" id="PF08241">
    <property type="entry name" value="Methyltransf_11"/>
    <property type="match status" value="1"/>
</dbReference>
<name>A0ABM8AT80_9BACT</name>
<evidence type="ECO:0000313" key="3">
    <source>
        <dbReference type="Proteomes" id="UP001061361"/>
    </source>
</evidence>